<name>A0A5S3NAQ1_9FLAO</name>
<keyword evidence="3" id="KW-1185">Reference proteome</keyword>
<dbReference type="AlphaFoldDB" id="A0A5S3NAQ1"/>
<accession>A0A5S3NAQ1</accession>
<organism evidence="2 3">
    <name type="scientific">Polaribacter aestuariivivens</name>
    <dbReference type="NCBI Taxonomy" id="2304626"/>
    <lineage>
        <taxon>Bacteria</taxon>
        <taxon>Pseudomonadati</taxon>
        <taxon>Bacteroidota</taxon>
        <taxon>Flavobacteriia</taxon>
        <taxon>Flavobacteriales</taxon>
        <taxon>Flavobacteriaceae</taxon>
    </lineage>
</organism>
<dbReference type="Proteomes" id="UP000307140">
    <property type="component" value="Unassembled WGS sequence"/>
</dbReference>
<evidence type="ECO:0000256" key="1">
    <source>
        <dbReference type="SAM" id="SignalP"/>
    </source>
</evidence>
<feature type="chain" id="PRO_5024390110" description="Lipoprotein" evidence="1">
    <location>
        <begin position="19"/>
        <end position="62"/>
    </location>
</feature>
<reference evidence="2 3" key="1">
    <citation type="submission" date="2019-05" db="EMBL/GenBank/DDBJ databases">
        <title>Polaribacter aestuariivivens sp. nov., isolated from a tidal flat.</title>
        <authorList>
            <person name="Yoon J.-H."/>
        </authorList>
    </citation>
    <scope>NUCLEOTIDE SEQUENCE [LARGE SCALE GENOMIC DNA]</scope>
    <source>
        <strain evidence="2 3">DBTF-3</strain>
    </source>
</reference>
<dbReference type="PROSITE" id="PS51257">
    <property type="entry name" value="PROKAR_LIPOPROTEIN"/>
    <property type="match status" value="1"/>
</dbReference>
<comment type="caution">
    <text evidence="2">The sequence shown here is derived from an EMBL/GenBank/DDBJ whole genome shotgun (WGS) entry which is preliminary data.</text>
</comment>
<keyword evidence="1" id="KW-0732">Signal</keyword>
<feature type="signal peptide" evidence="1">
    <location>
        <begin position="1"/>
        <end position="18"/>
    </location>
</feature>
<protein>
    <recommendedName>
        <fullName evidence="4">Lipoprotein</fullName>
    </recommendedName>
</protein>
<sequence length="62" mass="7322">MKYLKKVSLFLLFFVVFSCTPEIDEEKYENPRVLPGVSKVIKGIDKYNKIVLKPFYFKGLIF</sequence>
<evidence type="ECO:0000313" key="3">
    <source>
        <dbReference type="Proteomes" id="UP000307140"/>
    </source>
</evidence>
<dbReference type="EMBL" id="VANR01000004">
    <property type="protein sequence ID" value="TMM29966.1"/>
    <property type="molecule type" value="Genomic_DNA"/>
</dbReference>
<gene>
    <name evidence="2" type="ORF">FDT66_08855</name>
</gene>
<evidence type="ECO:0000313" key="2">
    <source>
        <dbReference type="EMBL" id="TMM29966.1"/>
    </source>
</evidence>
<evidence type="ECO:0008006" key="4">
    <source>
        <dbReference type="Google" id="ProtNLM"/>
    </source>
</evidence>
<proteinExistence type="predicted"/>
<dbReference type="RefSeq" id="WP_138535816.1">
    <property type="nucleotide sequence ID" value="NZ_VANR01000004.1"/>
</dbReference>